<accession>A0A510J8W5</accession>
<dbReference type="KEGG" id="lgo:JCM16774_0669"/>
<dbReference type="Proteomes" id="UP000321606">
    <property type="component" value="Chromosome"/>
</dbReference>
<name>A0A510J8W5_9FUSO</name>
<protein>
    <recommendedName>
        <fullName evidence="2">Predicted membrane protein YciQ-like C-terminal domain-containing protein</fullName>
    </recommendedName>
</protein>
<evidence type="ECO:0000259" key="2">
    <source>
        <dbReference type="Pfam" id="PF20990"/>
    </source>
</evidence>
<dbReference type="InterPro" id="IPR048389">
    <property type="entry name" value="YciQ-like_C"/>
</dbReference>
<dbReference type="AlphaFoldDB" id="A0A510J8W5"/>
<dbReference type="Pfam" id="PF20990">
    <property type="entry name" value="DUF2207_C"/>
    <property type="match status" value="1"/>
</dbReference>
<evidence type="ECO:0000313" key="3">
    <source>
        <dbReference type="EMBL" id="BBM35739.1"/>
    </source>
</evidence>
<evidence type="ECO:0000313" key="4">
    <source>
        <dbReference type="Proteomes" id="UP000321606"/>
    </source>
</evidence>
<sequence>MDAVIKMGIITLTILLIYSFITWLLFGKEDDYKKDVISIYEAPKELSSMFVSYILKKNKILSFELFYIGVLSLIEKGFLTVEDTAIFDEKKNSSIFLYFFPPDKENMEVINCTLNKELISDTHYRRKVLFEEEEMLLDALSDKGNIFYGKLNELFNEIKKNFKYKYKSRYNKKRLYKGNKMFLIPFVLAVTAFGVFACVYGKEDGILLLIIFPILFWVIIFSLLDISVIFSSLLSIPVKIICGIIFLFFTCQTFLLALEIIFSVGLPSLIPILITALFIIYIKVLGKYTPEGIEQLKIIEGIRKYIKSQRKMIFNKEEDLINHFRTLLSYTAAMNVEKETLELIEKDIEISIFKERRDYIREKLCINYYENRKEYEKEYIKYIFPKIYR</sequence>
<dbReference type="RefSeq" id="WP_026737239.1">
    <property type="nucleotide sequence ID" value="NZ_AP019822.1"/>
</dbReference>
<dbReference type="STRING" id="714315.GCA_000516535_00668"/>
<keyword evidence="1" id="KW-0472">Membrane</keyword>
<keyword evidence="1" id="KW-0812">Transmembrane</keyword>
<keyword evidence="1" id="KW-1133">Transmembrane helix</keyword>
<evidence type="ECO:0000256" key="1">
    <source>
        <dbReference type="SAM" id="Phobius"/>
    </source>
</evidence>
<feature type="transmembrane region" description="Helical" evidence="1">
    <location>
        <begin position="268"/>
        <end position="286"/>
    </location>
</feature>
<feature type="transmembrane region" description="Helical" evidence="1">
    <location>
        <begin position="6"/>
        <end position="26"/>
    </location>
</feature>
<organism evidence="3 4">
    <name type="scientific">Pseudoleptotrichia goodfellowii</name>
    <dbReference type="NCBI Taxonomy" id="157692"/>
    <lineage>
        <taxon>Bacteria</taxon>
        <taxon>Fusobacteriati</taxon>
        <taxon>Fusobacteriota</taxon>
        <taxon>Fusobacteriia</taxon>
        <taxon>Fusobacteriales</taxon>
        <taxon>Leptotrichiaceae</taxon>
        <taxon>Pseudoleptotrichia</taxon>
    </lineage>
</organism>
<feature type="transmembrane region" description="Helical" evidence="1">
    <location>
        <begin position="206"/>
        <end position="228"/>
    </location>
</feature>
<reference evidence="3 4" key="1">
    <citation type="submission" date="2019-07" db="EMBL/GenBank/DDBJ databases">
        <title>Complete Genome Sequence of Leptotrichia goodfellowii Strain JCM 16774.</title>
        <authorList>
            <person name="Watanabe S."/>
            <person name="Cui L."/>
        </authorList>
    </citation>
    <scope>NUCLEOTIDE SEQUENCE [LARGE SCALE GENOMIC DNA]</scope>
    <source>
        <strain evidence="3 4">JCM16774</strain>
    </source>
</reference>
<gene>
    <name evidence="3" type="ORF">JCM16774_0669</name>
</gene>
<dbReference type="OrthoDB" id="78799at2"/>
<dbReference type="EMBL" id="AP019822">
    <property type="protein sequence ID" value="BBM35739.1"/>
    <property type="molecule type" value="Genomic_DNA"/>
</dbReference>
<feature type="domain" description="Predicted membrane protein YciQ-like C-terminal" evidence="2">
    <location>
        <begin position="239"/>
        <end position="341"/>
    </location>
</feature>
<proteinExistence type="predicted"/>
<feature type="transmembrane region" description="Helical" evidence="1">
    <location>
        <begin position="182"/>
        <end position="200"/>
    </location>
</feature>